<keyword evidence="2" id="KW-1185">Reference proteome</keyword>
<sequence length="363" mass="41687">TTPDGRAKSPSSTSKPSNRRVQMIYQDRAYQGRIKRGRDTEMHTCWFPQPRSGDSTSAKKWTLSEKNSLREKTSRSKKVTSDQCWHEDKYILAKDCYDQCVNQGNPHIIGGVCTNDICFCDWQIPGSEYDSTFITLEKSKGLNLNQLEWIMRDEFPEVCAAGSKYVTSEECRYLCIERNPWPEFMMIEGFCEEGWCHCVSSRNRTIPETNQTLQTISEESVCLLDDKSNQVESQPSTSQDSDSGVVVTDECPAHPPVDDRRSSKICKYGKKKISEKDCDEKCREFGKIAGFEVKRGICHQGKCHCEYYQYGSLCKSKLTSLEKDEMNRAQRESERSSESRFLNNNNRQILEEDSCSSRRSSVR</sequence>
<evidence type="ECO:0000313" key="2">
    <source>
        <dbReference type="Proteomes" id="UP001239111"/>
    </source>
</evidence>
<accession>A0ACC2NPA4</accession>
<reference evidence="1" key="1">
    <citation type="submission" date="2023-04" db="EMBL/GenBank/DDBJ databases">
        <title>A chromosome-level genome assembly of the parasitoid wasp Eretmocerus hayati.</title>
        <authorList>
            <person name="Zhong Y."/>
            <person name="Liu S."/>
            <person name="Liu Y."/>
        </authorList>
    </citation>
    <scope>NUCLEOTIDE SEQUENCE</scope>
    <source>
        <strain evidence="1">ZJU_SS_LIU_2023</strain>
    </source>
</reference>
<evidence type="ECO:0000313" key="1">
    <source>
        <dbReference type="EMBL" id="KAJ8672703.1"/>
    </source>
</evidence>
<dbReference type="Proteomes" id="UP001239111">
    <property type="component" value="Chromosome 3"/>
</dbReference>
<feature type="non-terminal residue" evidence="1">
    <location>
        <position position="1"/>
    </location>
</feature>
<organism evidence="1 2">
    <name type="scientific">Eretmocerus hayati</name>
    <dbReference type="NCBI Taxonomy" id="131215"/>
    <lineage>
        <taxon>Eukaryota</taxon>
        <taxon>Metazoa</taxon>
        <taxon>Ecdysozoa</taxon>
        <taxon>Arthropoda</taxon>
        <taxon>Hexapoda</taxon>
        <taxon>Insecta</taxon>
        <taxon>Pterygota</taxon>
        <taxon>Neoptera</taxon>
        <taxon>Endopterygota</taxon>
        <taxon>Hymenoptera</taxon>
        <taxon>Apocrita</taxon>
        <taxon>Proctotrupomorpha</taxon>
        <taxon>Chalcidoidea</taxon>
        <taxon>Aphelinidae</taxon>
        <taxon>Aphelininae</taxon>
        <taxon>Eretmocerus</taxon>
    </lineage>
</organism>
<protein>
    <submittedName>
        <fullName evidence="1">Uncharacterized protein</fullName>
    </submittedName>
</protein>
<proteinExistence type="predicted"/>
<comment type="caution">
    <text evidence="1">The sequence shown here is derived from an EMBL/GenBank/DDBJ whole genome shotgun (WGS) entry which is preliminary data.</text>
</comment>
<dbReference type="EMBL" id="CM056743">
    <property type="protein sequence ID" value="KAJ8672703.1"/>
    <property type="molecule type" value="Genomic_DNA"/>
</dbReference>
<gene>
    <name evidence="1" type="ORF">QAD02_003963</name>
</gene>
<name>A0ACC2NPA4_9HYME</name>